<evidence type="ECO:0000313" key="3">
    <source>
        <dbReference type="Proteomes" id="UP001177003"/>
    </source>
</evidence>
<comment type="similarity">
    <text evidence="1">Belongs to the LOR family.</text>
</comment>
<evidence type="ECO:0000313" key="2">
    <source>
        <dbReference type="EMBL" id="CAI9276260.1"/>
    </source>
</evidence>
<dbReference type="EMBL" id="OX465079">
    <property type="protein sequence ID" value="CAI9276260.1"/>
    <property type="molecule type" value="Genomic_DNA"/>
</dbReference>
<evidence type="ECO:0000256" key="1">
    <source>
        <dbReference type="ARBA" id="ARBA00005437"/>
    </source>
</evidence>
<accession>A0AA35YLJ0</accession>
<protein>
    <submittedName>
        <fullName evidence="2">Uncharacterized protein</fullName>
    </submittedName>
</protein>
<dbReference type="Gene3D" id="2.40.160.200">
    <property type="entry name" value="LURP1-related"/>
    <property type="match status" value="1"/>
</dbReference>
<proteinExistence type="inferred from homology"/>
<dbReference type="Pfam" id="PF04525">
    <property type="entry name" value="LOR"/>
    <property type="match status" value="1"/>
</dbReference>
<dbReference type="Proteomes" id="UP001177003">
    <property type="component" value="Chromosome 3"/>
</dbReference>
<dbReference type="InterPro" id="IPR025659">
    <property type="entry name" value="Tubby-like_C"/>
</dbReference>
<dbReference type="AlphaFoldDB" id="A0AA35YLJ0"/>
<keyword evidence="3" id="KW-1185">Reference proteome</keyword>
<organism evidence="2 3">
    <name type="scientific">Lactuca saligna</name>
    <name type="common">Willowleaf lettuce</name>
    <dbReference type="NCBI Taxonomy" id="75948"/>
    <lineage>
        <taxon>Eukaryota</taxon>
        <taxon>Viridiplantae</taxon>
        <taxon>Streptophyta</taxon>
        <taxon>Embryophyta</taxon>
        <taxon>Tracheophyta</taxon>
        <taxon>Spermatophyta</taxon>
        <taxon>Magnoliopsida</taxon>
        <taxon>eudicotyledons</taxon>
        <taxon>Gunneridae</taxon>
        <taxon>Pentapetalae</taxon>
        <taxon>asterids</taxon>
        <taxon>campanulids</taxon>
        <taxon>Asterales</taxon>
        <taxon>Asteraceae</taxon>
        <taxon>Cichorioideae</taxon>
        <taxon>Cichorieae</taxon>
        <taxon>Lactucinae</taxon>
        <taxon>Lactuca</taxon>
    </lineage>
</organism>
<dbReference type="SUPFAM" id="SSF54518">
    <property type="entry name" value="Tubby C-terminal domain-like"/>
    <property type="match status" value="1"/>
</dbReference>
<name>A0AA35YLJ0_LACSI</name>
<gene>
    <name evidence="2" type="ORF">LSALG_LOCUS16252</name>
</gene>
<dbReference type="InterPro" id="IPR038595">
    <property type="entry name" value="LOR_sf"/>
</dbReference>
<sequence>MFHTRVNDSKEMIIGRVIAEKGFVYEKELHLTVMNSFSWIPPAVASSPFAGRKSNTMVEMYGDHSEEYHIEGCFSQRNCTIYDSAKETMAEIKHKVNASTNVMLGKDVFSLTLKPDRIESQSSSPKSIYSLRFLCVFMVGEEEAEVGCVFDRSLRR</sequence>
<dbReference type="InterPro" id="IPR007612">
    <property type="entry name" value="LOR"/>
</dbReference>
<reference evidence="2" key="1">
    <citation type="submission" date="2023-04" db="EMBL/GenBank/DDBJ databases">
        <authorList>
            <person name="Vijverberg K."/>
            <person name="Xiong W."/>
            <person name="Schranz E."/>
        </authorList>
    </citation>
    <scope>NUCLEOTIDE SEQUENCE</scope>
</reference>